<accession>A0A3F3RNW4</accession>
<comment type="caution">
    <text evidence="1">The sequence shown here is derived from an EMBL/GenBank/DDBJ whole genome shotgun (WGS) entry which is preliminary data.</text>
</comment>
<dbReference type="OrthoDB" id="4252872at2759"/>
<organism evidence="1 2">
    <name type="scientific">Aspergillus niger</name>
    <dbReference type="NCBI Taxonomy" id="5061"/>
    <lineage>
        <taxon>Eukaryota</taxon>
        <taxon>Fungi</taxon>
        <taxon>Dikarya</taxon>
        <taxon>Ascomycota</taxon>
        <taxon>Pezizomycotina</taxon>
        <taxon>Eurotiomycetes</taxon>
        <taxon>Eurotiomycetidae</taxon>
        <taxon>Eurotiales</taxon>
        <taxon>Aspergillaceae</taxon>
        <taxon>Aspergillus</taxon>
        <taxon>Aspergillus subgen. Circumdati</taxon>
    </lineage>
</organism>
<dbReference type="Proteomes" id="UP000197666">
    <property type="component" value="Unassembled WGS sequence"/>
</dbReference>
<gene>
    <name evidence="1" type="ORF">CAN33_0055130</name>
</gene>
<reference evidence="2" key="1">
    <citation type="submission" date="2018-10" db="EMBL/GenBank/DDBJ databases">
        <title>FDA dAtabase for Regulatory Grade micrObial Sequences (FDA-ARGOS): Supporting development and validation of Infectious Disease Dx tests.</title>
        <authorList>
            <person name="Kerrigan L."/>
            <person name="Tallon L."/>
            <person name="Sadzewicz L."/>
            <person name="Sengamalay N."/>
            <person name="Ott S."/>
            <person name="Godinez A."/>
            <person name="Nagaraj S."/>
            <person name="Vavikolanu K."/>
            <person name="Nadendla S."/>
            <person name="George J."/>
            <person name="Sichtig H."/>
        </authorList>
    </citation>
    <scope>NUCLEOTIDE SEQUENCE [LARGE SCALE GENOMIC DNA]</scope>
    <source>
        <strain evidence="2">FDAARGOS_311</strain>
    </source>
</reference>
<evidence type="ECO:0000313" key="2">
    <source>
        <dbReference type="Proteomes" id="UP000197666"/>
    </source>
</evidence>
<protein>
    <submittedName>
        <fullName evidence="1">Uncharacterized protein</fullName>
    </submittedName>
</protein>
<evidence type="ECO:0000313" key="1">
    <source>
        <dbReference type="EMBL" id="TPR10170.1"/>
    </source>
</evidence>
<name>A0A3F3RNW4_ASPNG</name>
<proteinExistence type="predicted"/>
<sequence>MPKTKIKEDALPDLTSLASWVRLNAKMEVDKEQENVLVCVEGTREAKARPLMKKLGYADIPRHLVSLQRRCGKTSLGKPNKGMMLFFPLSIGSGPESIGSGNIHVAGEDLQPGSYIQLTEDLELDTQDAQLDCLIVLLP</sequence>
<dbReference type="EMBL" id="NKJJ02000008">
    <property type="protein sequence ID" value="TPR10170.1"/>
    <property type="molecule type" value="Genomic_DNA"/>
</dbReference>
<dbReference type="AlphaFoldDB" id="A0A3F3RNW4"/>
<dbReference type="VEuPathDB" id="FungiDB:ATCC64974_73390"/>
<dbReference type="VEuPathDB" id="FungiDB:ASPNIDRAFT2_1145543"/>